<evidence type="ECO:0000256" key="2">
    <source>
        <dbReference type="SAM" id="Phobius"/>
    </source>
</evidence>
<feature type="compositionally biased region" description="Basic and acidic residues" evidence="1">
    <location>
        <begin position="76"/>
        <end position="88"/>
    </location>
</feature>
<keyword evidence="2" id="KW-0472">Membrane</keyword>
<name>A0AAF0BL74_9PROT</name>
<feature type="region of interest" description="Disordered" evidence="1">
    <location>
        <begin position="122"/>
        <end position="171"/>
    </location>
</feature>
<evidence type="ECO:0000259" key="3">
    <source>
        <dbReference type="PROSITE" id="PS51724"/>
    </source>
</evidence>
<reference evidence="4" key="1">
    <citation type="submission" date="2023-01" db="EMBL/GenBank/DDBJ databases">
        <title>The genome sequence of Kordiimonadaceae bacterium 6D33.</title>
        <authorList>
            <person name="Liu Y."/>
        </authorList>
    </citation>
    <scope>NUCLEOTIDE SEQUENCE</scope>
    <source>
        <strain evidence="4">6D33</strain>
    </source>
</reference>
<proteinExistence type="predicted"/>
<sequence>MSDNPYGQNDRETPPWLQPVPEEEYEEGMFGNRRTMMIVAGGAILLVILFITAIVVLYEDQPDGAPMHVSAPSEPMKVRPEDAGGMKVDHQDKQVFDKAAGIESREDVALGQPAEQPMEALPEEALEGEPGEEGYAPGATDRDTSMPAAADTTAATTTQVTEPEAETTVPAPAAALPQEAAETSFAGKYRIQLGAYGSEPSAEGAAKMLKQKFSGELGGLVPQYERVQAGERALYRLRFGPIEDRAAADQLCLALRSKSQACIVVNP</sequence>
<protein>
    <submittedName>
        <fullName evidence="4">SPOR domain-containing protein</fullName>
    </submittedName>
</protein>
<evidence type="ECO:0000313" key="4">
    <source>
        <dbReference type="EMBL" id="WCL53130.1"/>
    </source>
</evidence>
<dbReference type="Gene3D" id="3.30.70.1070">
    <property type="entry name" value="Sporulation related repeat"/>
    <property type="match status" value="1"/>
</dbReference>
<gene>
    <name evidence="4" type="ORF">PH603_11335</name>
</gene>
<feature type="region of interest" description="Disordered" evidence="1">
    <location>
        <begin position="66"/>
        <end position="88"/>
    </location>
</feature>
<feature type="compositionally biased region" description="Acidic residues" evidence="1">
    <location>
        <begin position="122"/>
        <end position="132"/>
    </location>
</feature>
<dbReference type="Pfam" id="PF05036">
    <property type="entry name" value="SPOR"/>
    <property type="match status" value="1"/>
</dbReference>
<keyword evidence="2" id="KW-1133">Transmembrane helix</keyword>
<dbReference type="SUPFAM" id="SSF110997">
    <property type="entry name" value="Sporulation related repeat"/>
    <property type="match status" value="1"/>
</dbReference>
<keyword evidence="2" id="KW-0812">Transmembrane</keyword>
<dbReference type="InterPro" id="IPR036680">
    <property type="entry name" value="SPOR-like_sf"/>
</dbReference>
<dbReference type="GO" id="GO:0042834">
    <property type="term" value="F:peptidoglycan binding"/>
    <property type="evidence" value="ECO:0007669"/>
    <property type="project" value="InterPro"/>
</dbReference>
<dbReference type="AlphaFoldDB" id="A0AAF0BL74"/>
<feature type="domain" description="SPOR" evidence="3">
    <location>
        <begin position="183"/>
        <end position="267"/>
    </location>
</feature>
<dbReference type="InterPro" id="IPR007730">
    <property type="entry name" value="SPOR-like_dom"/>
</dbReference>
<dbReference type="EMBL" id="CP116805">
    <property type="protein sequence ID" value="WCL53130.1"/>
    <property type="molecule type" value="Genomic_DNA"/>
</dbReference>
<feature type="transmembrane region" description="Helical" evidence="2">
    <location>
        <begin position="37"/>
        <end position="58"/>
    </location>
</feature>
<accession>A0AAF0BL74</accession>
<dbReference type="PROSITE" id="PS51724">
    <property type="entry name" value="SPOR"/>
    <property type="match status" value="1"/>
</dbReference>
<dbReference type="KEGG" id="gso:PH603_11335"/>
<dbReference type="Proteomes" id="UP001217500">
    <property type="component" value="Chromosome"/>
</dbReference>
<dbReference type="RefSeq" id="WP_289502642.1">
    <property type="nucleotide sequence ID" value="NZ_CP116805.1"/>
</dbReference>
<evidence type="ECO:0000313" key="5">
    <source>
        <dbReference type="Proteomes" id="UP001217500"/>
    </source>
</evidence>
<keyword evidence="5" id="KW-1185">Reference proteome</keyword>
<organism evidence="4 5">
    <name type="scientific">Gimibacter soli</name>
    <dbReference type="NCBI Taxonomy" id="3024400"/>
    <lineage>
        <taxon>Bacteria</taxon>
        <taxon>Pseudomonadati</taxon>
        <taxon>Pseudomonadota</taxon>
        <taxon>Alphaproteobacteria</taxon>
        <taxon>Kordiimonadales</taxon>
        <taxon>Temperatibacteraceae</taxon>
        <taxon>Gimibacter</taxon>
    </lineage>
</organism>
<evidence type="ECO:0000256" key="1">
    <source>
        <dbReference type="SAM" id="MobiDB-lite"/>
    </source>
</evidence>
<feature type="compositionally biased region" description="Low complexity" evidence="1">
    <location>
        <begin position="147"/>
        <end position="171"/>
    </location>
</feature>